<protein>
    <submittedName>
        <fullName evidence="1">PolyA polymerase</fullName>
    </submittedName>
</protein>
<evidence type="ECO:0000313" key="2">
    <source>
        <dbReference type="Proteomes" id="UP001057237"/>
    </source>
</evidence>
<dbReference type="InterPro" id="IPR043519">
    <property type="entry name" value="NT_sf"/>
</dbReference>
<reference evidence="1" key="1">
    <citation type="submission" date="2022-05" db="EMBL/GenBank/DDBJ databases">
        <authorList>
            <person name="Friedrich I."/>
            <person name="Poehlein A."/>
            <person name="Schneider D."/>
            <person name="Hertel R."/>
            <person name="Daniel R."/>
        </authorList>
    </citation>
    <scope>NUCLEOTIDE SEQUENCE</scope>
</reference>
<dbReference type="Proteomes" id="UP001057237">
    <property type="component" value="Segment"/>
</dbReference>
<sequence>MSGPAVWGALLNQIRAAAPARYVVAGGAIRDYWLGLEPKDIDVFVDTPTRLDLAQLSLDINDQSNFDVSLIDIEEYASDDQHLVGCLEGTWTFNDEVWPINVVARPALLAGPQSLVNTFDFGILQAWWDLTTREIQTTAACDFDRDELFATLMHDRHPTQSMKRFMRFQERNGEVLTFRDPKNYMASAGFPL</sequence>
<dbReference type="Pfam" id="PF26128">
    <property type="entry name" value="Gad2"/>
    <property type="match status" value="1"/>
</dbReference>
<name>A0A9E7MUL7_9CAUD</name>
<accession>A0A9E7MUL7</accession>
<dbReference type="SUPFAM" id="SSF81301">
    <property type="entry name" value="Nucleotidyltransferase"/>
    <property type="match status" value="1"/>
</dbReference>
<keyword evidence="2" id="KW-1185">Reference proteome</keyword>
<organism evidence="1 2">
    <name type="scientific">Brevundimonas phage vB_BpoS-Babayka</name>
    <dbReference type="NCBI Taxonomy" id="2948596"/>
    <lineage>
        <taxon>Viruses</taxon>
        <taxon>Duplodnaviria</taxon>
        <taxon>Heunggongvirae</taxon>
        <taxon>Uroviricota</taxon>
        <taxon>Caudoviricetes</taxon>
        <taxon>Autographivirales</taxon>
        <taxon>Autonotataviridae</taxon>
        <taxon>Conareevirus</taxon>
        <taxon>Conareevirus babayka</taxon>
    </lineage>
</organism>
<dbReference type="Gene3D" id="3.30.460.10">
    <property type="entry name" value="Beta Polymerase, domain 2"/>
    <property type="match status" value="1"/>
</dbReference>
<evidence type="ECO:0000313" key="1">
    <source>
        <dbReference type="EMBL" id="USN16813.1"/>
    </source>
</evidence>
<gene>
    <name evidence="1" type="ORF">BABAYKA_00100</name>
</gene>
<proteinExistence type="predicted"/>
<dbReference type="EMBL" id="ON529868">
    <property type="protein sequence ID" value="USN16813.1"/>
    <property type="molecule type" value="Genomic_DNA"/>
</dbReference>